<protein>
    <submittedName>
        <fullName evidence="5">26S proteasome non-ATPase regulatory subunit,putative</fullName>
    </submittedName>
</protein>
<dbReference type="GO" id="GO:0006511">
    <property type="term" value="P:ubiquitin-dependent protein catabolic process"/>
    <property type="evidence" value="ECO:0007669"/>
    <property type="project" value="TreeGrafter"/>
</dbReference>
<dbReference type="AlphaFoldDB" id="A0A0F7V7L5"/>
<dbReference type="InterPro" id="IPR000717">
    <property type="entry name" value="PCI_dom"/>
</dbReference>
<dbReference type="InterPro" id="IPR036390">
    <property type="entry name" value="WH_DNA-bd_sf"/>
</dbReference>
<feature type="compositionally biased region" description="Basic and acidic residues" evidence="3">
    <location>
        <begin position="49"/>
        <end position="60"/>
    </location>
</feature>
<dbReference type="Pfam" id="PF08375">
    <property type="entry name" value="Rpn3_C"/>
    <property type="match status" value="1"/>
</dbReference>
<feature type="region of interest" description="Disordered" evidence="3">
    <location>
        <begin position="1024"/>
        <end position="1066"/>
    </location>
</feature>
<name>A0A0F7V7L5_TOXGV</name>
<dbReference type="Pfam" id="PF01399">
    <property type="entry name" value="PCI"/>
    <property type="match status" value="1"/>
</dbReference>
<evidence type="ECO:0000256" key="1">
    <source>
        <dbReference type="ARBA" id="ARBA00007912"/>
    </source>
</evidence>
<dbReference type="GO" id="GO:0042176">
    <property type="term" value="P:regulation of protein catabolic process"/>
    <property type="evidence" value="ECO:0007669"/>
    <property type="project" value="InterPro"/>
</dbReference>
<dbReference type="PANTHER" id="PTHR10758">
    <property type="entry name" value="26S PROTEASOME NON-ATPASE REGULATORY SUBUNIT 3/COP9 SIGNALOSOME COMPLEX SUBUNIT 3"/>
    <property type="match status" value="1"/>
</dbReference>
<evidence type="ECO:0000313" key="5">
    <source>
        <dbReference type="EMBL" id="CEL76112.1"/>
    </source>
</evidence>
<dbReference type="SUPFAM" id="SSF46785">
    <property type="entry name" value="Winged helix' DNA-binding domain"/>
    <property type="match status" value="1"/>
</dbReference>
<evidence type="ECO:0000256" key="2">
    <source>
        <dbReference type="ARBA" id="ARBA00022942"/>
    </source>
</evidence>
<dbReference type="SMART" id="SM00753">
    <property type="entry name" value="PAM"/>
    <property type="match status" value="1"/>
</dbReference>
<dbReference type="SMART" id="SM00088">
    <property type="entry name" value="PINT"/>
    <property type="match status" value="1"/>
</dbReference>
<feature type="compositionally biased region" description="Basic and acidic residues" evidence="3">
    <location>
        <begin position="1031"/>
        <end position="1053"/>
    </location>
</feature>
<accession>A0A0F7V7L5</accession>
<proteinExistence type="inferred from homology"/>
<organism evidence="5">
    <name type="scientific">Toxoplasma gondii (strain ATCC 50861 / VEG)</name>
    <dbReference type="NCBI Taxonomy" id="432359"/>
    <lineage>
        <taxon>Eukaryota</taxon>
        <taxon>Sar</taxon>
        <taxon>Alveolata</taxon>
        <taxon>Apicomplexa</taxon>
        <taxon>Conoidasida</taxon>
        <taxon>Coccidia</taxon>
        <taxon>Eucoccidiorida</taxon>
        <taxon>Eimeriorina</taxon>
        <taxon>Sarcocystidae</taxon>
        <taxon>Toxoplasma</taxon>
    </lineage>
</organism>
<feature type="region of interest" description="Disordered" evidence="3">
    <location>
        <begin position="590"/>
        <end position="614"/>
    </location>
</feature>
<dbReference type="InterPro" id="IPR013586">
    <property type="entry name" value="PSMD3_C"/>
</dbReference>
<feature type="compositionally biased region" description="Low complexity" evidence="3">
    <location>
        <begin position="601"/>
        <end position="614"/>
    </location>
</feature>
<feature type="region of interest" description="Disordered" evidence="3">
    <location>
        <begin position="343"/>
        <end position="362"/>
    </location>
</feature>
<keyword evidence="2 5" id="KW-0647">Proteasome</keyword>
<dbReference type="EMBL" id="LN714499">
    <property type="protein sequence ID" value="CEL76112.1"/>
    <property type="molecule type" value="Genomic_DNA"/>
</dbReference>
<feature type="compositionally biased region" description="Basic and acidic residues" evidence="3">
    <location>
        <begin position="183"/>
        <end position="196"/>
    </location>
</feature>
<dbReference type="GO" id="GO:0008541">
    <property type="term" value="C:proteasome regulatory particle, lid subcomplex"/>
    <property type="evidence" value="ECO:0007669"/>
    <property type="project" value="TreeGrafter"/>
</dbReference>
<reference evidence="5" key="1">
    <citation type="journal article" date="2015" name="PLoS ONE">
        <title>Comprehensive Evaluation of Toxoplasma gondii VEG and Neospora caninum LIV Genomes with Tachyzoite Stage Transcriptome and Proteome Defines Novel Transcript Features.</title>
        <authorList>
            <person name="Ramaprasad A."/>
            <person name="Mourier T."/>
            <person name="Naeem R."/>
            <person name="Malas T.B."/>
            <person name="Moussa E."/>
            <person name="Panigrahi A."/>
            <person name="Vermont S.J."/>
            <person name="Otto T.D."/>
            <person name="Wastling J."/>
            <person name="Pain A."/>
        </authorList>
    </citation>
    <scope>NUCLEOTIDE SEQUENCE</scope>
    <source>
        <strain evidence="5">VEG</strain>
    </source>
</reference>
<dbReference type="InterPro" id="IPR057985">
    <property type="entry name" value="TPR_PSMD3_N"/>
</dbReference>
<feature type="compositionally biased region" description="Low complexity" evidence="3">
    <location>
        <begin position="103"/>
        <end position="114"/>
    </location>
</feature>
<sequence>MTSSTLAEEMRFATLAALPCVHWFTCLPRAPPSLLLSRSAIVSEQLREAGRGVQTAEKRGVRASSRRSKSRGPQKDCLFGRAASAEVAGHHPRLPASEENWERGSGSSGRLPRGWRGGGAQSRSRQNKAENLKKTRFPSPPGLAFRRCAQLEKRERAAATAPRGRRKENKAGATPSRGTPEAAARKNSEREKAAAERRFSVRGDDVRCVERVVTLTERESDARATAVCDACSREALFLLGQGGGWTCTSKSVQIVSAVCEFAFAVAFSISFKARGLEQRRREARLADQKRFSRRSGGGAGREAKSSRFGVSTKRTAGAASALCTDSRFCSSVLFSFSFRSPLQTKRANSGDPRSTHRARAGRGTNALGRRSLFGAAFSSTTFCFTGLLAFFSSAKKTASRVFPSTKGSTRRFLLVAFSYSAYSSRTPLLSSSFLVRRRARPFSPFRALSPSSAPLSCLSFLVFPFARLHRRLPRSLLSPPSVPRLGLASWKRCRRVRFLQRKRTTMAQDATAAPPAGAAGAAGAAEKKSAASSPLLTLCIAVEQLRQGVEQQDDRQVTRMFRQFKTLRTTCTPHTLLLVASRLLWNSDPGNAKANAEPEQGAGSSAPATTADAARSTRDEATLAFWKAMQRALHAAGAEDGTQAMDVDIPPPPAESFPLAAKDFASCLPEVEALLALLLLLRLIDSRRFAQAVEFGDLLVDRVLGSTPVGAPAPSGASETPLWRRRRLDLVGAKCIFYWYRARELDRALTPHVRAKLLNAYTVASVQHDTMTQATVLNLLLRNYIASNQYELALKLISKACFPENLRSNAQQARHLYYLGCIQAVRLEYSAAFAKLQLALRKAPQQPRVAAGFRLAVLKKAIVVELLMGDIPERAIFSRKETRAALLPYKHIVLAVRSGDLHAFARVMSDFEKAFIKDGTLFLIRRLHHNVIRAGLRLISLSYSRISLEDVAEKLGLDSAASAENIVAKAILDGVIEAAIDHEKKCVESKASVAIYSSTEPQKAFNKRITFCLQLHTDAVKAMQYPEAEETQTRGFDDVDERRKALQEEMARVEDEELDDDDLDML</sequence>
<dbReference type="PROSITE" id="PS50250">
    <property type="entry name" value="PCI"/>
    <property type="match status" value="1"/>
</dbReference>
<dbReference type="Pfam" id="PF25573">
    <property type="entry name" value="TPR_PSMD3_N"/>
    <property type="match status" value="1"/>
</dbReference>
<evidence type="ECO:0000256" key="3">
    <source>
        <dbReference type="SAM" id="MobiDB-lite"/>
    </source>
</evidence>
<feature type="domain" description="PCI" evidence="4">
    <location>
        <begin position="813"/>
        <end position="994"/>
    </location>
</feature>
<dbReference type="Gene3D" id="1.25.40.570">
    <property type="match status" value="1"/>
</dbReference>
<dbReference type="PANTHER" id="PTHR10758:SF2">
    <property type="entry name" value="26S PROTEASOME NON-ATPASE REGULATORY SUBUNIT 3"/>
    <property type="match status" value="1"/>
</dbReference>
<feature type="region of interest" description="Disordered" evidence="3">
    <location>
        <begin position="49"/>
        <end position="196"/>
    </location>
</feature>
<evidence type="ECO:0000259" key="4">
    <source>
        <dbReference type="PROSITE" id="PS50250"/>
    </source>
</evidence>
<dbReference type="InterPro" id="IPR050756">
    <property type="entry name" value="CSN3"/>
</dbReference>
<feature type="region of interest" description="Disordered" evidence="3">
    <location>
        <begin position="287"/>
        <end position="308"/>
    </location>
</feature>
<comment type="similarity">
    <text evidence="1">Belongs to the proteasome subunit S3 family.</text>
</comment>
<feature type="compositionally biased region" description="Acidic residues" evidence="3">
    <location>
        <begin position="1054"/>
        <end position="1066"/>
    </location>
</feature>
<dbReference type="GO" id="GO:0030234">
    <property type="term" value="F:enzyme regulator activity"/>
    <property type="evidence" value="ECO:0007669"/>
    <property type="project" value="InterPro"/>
</dbReference>
<gene>
    <name evidence="5" type="ORF">BN1205_085340</name>
</gene>